<dbReference type="PANTHER" id="PTHR46969:SF1">
    <property type="entry name" value="BIFUNCTIONAL PROTEIN HLDE"/>
    <property type="match status" value="1"/>
</dbReference>
<sequence length="329" mass="36111">MSPEQLRHILTRIQSLKIAVIGDFAIDFYFQKIEETGDFSVETKKEVHWAKAPKTGLGGAGNVAKNLATLGVPTSAFGLIGSDIFGRDMNFHCQNLGIHAENLKSLRSMDTPTYSKPMLGEVELNRIDFGTQEKDIVQASQDLVDSLCNQLAEYDWVIINEQFRYPLLNQHLLEKLQEAMSIAQKTGLADLRSLGNFANQVLLKVNESELAHLLDIDPAILEDNEQVPNIVQEWVKSRQQGALVTLGDRGLIYADHQHFHWQAGIPAKGPIDTVGAGDMIVAGFSAAKAAGASIQEACEFATLCAHISIHKIGETGEATPQEILDLNQL</sequence>
<dbReference type="AlphaFoldDB" id="A0A2S2DVE3"/>
<accession>A0A2S2DVE3</accession>
<keyword evidence="1 4" id="KW-0808">Transferase</keyword>
<dbReference type="InterPro" id="IPR002173">
    <property type="entry name" value="Carboh/pur_kinase_PfkB_CS"/>
</dbReference>
<evidence type="ECO:0000259" key="3">
    <source>
        <dbReference type="Pfam" id="PF00294"/>
    </source>
</evidence>
<dbReference type="InterPro" id="IPR029056">
    <property type="entry name" value="Ribokinase-like"/>
</dbReference>
<protein>
    <submittedName>
        <fullName evidence="4">D-glycero-beta-D-manno-heptose-7-phosphate kinase</fullName>
        <ecNumber evidence="4">2.7.1.167</ecNumber>
        <ecNumber evidence="4">2.7.7.70</ecNumber>
    </submittedName>
</protein>
<dbReference type="InterPro" id="IPR011611">
    <property type="entry name" value="PfkB_dom"/>
</dbReference>
<keyword evidence="2 4" id="KW-0418">Kinase</keyword>
<gene>
    <name evidence="4" type="ORF">HME7025_00908</name>
</gene>
<dbReference type="GO" id="GO:0033785">
    <property type="term" value="F:heptose 7-phosphate kinase activity"/>
    <property type="evidence" value="ECO:0007669"/>
    <property type="project" value="UniProtKB-EC"/>
</dbReference>
<dbReference type="Proteomes" id="UP000245468">
    <property type="component" value="Chromosome"/>
</dbReference>
<evidence type="ECO:0000313" key="4">
    <source>
        <dbReference type="EMBL" id="AWL08777.1"/>
    </source>
</evidence>
<dbReference type="EC" id="2.7.1.167" evidence="4"/>
<evidence type="ECO:0000256" key="1">
    <source>
        <dbReference type="ARBA" id="ARBA00022679"/>
    </source>
</evidence>
<name>A0A2S2DVE3_9BACT</name>
<dbReference type="PROSITE" id="PS00584">
    <property type="entry name" value="PFKB_KINASES_2"/>
    <property type="match status" value="1"/>
</dbReference>
<evidence type="ECO:0000256" key="2">
    <source>
        <dbReference type="ARBA" id="ARBA00022777"/>
    </source>
</evidence>
<dbReference type="SUPFAM" id="SSF53613">
    <property type="entry name" value="Ribokinase-like"/>
    <property type="match status" value="1"/>
</dbReference>
<dbReference type="OrthoDB" id="9797743at2"/>
<organism evidence="4 5">
    <name type="scientific">Aquirufa nivalisilvae</name>
    <dbReference type="NCBI Taxonomy" id="2516557"/>
    <lineage>
        <taxon>Bacteria</taxon>
        <taxon>Pseudomonadati</taxon>
        <taxon>Bacteroidota</taxon>
        <taxon>Cytophagia</taxon>
        <taxon>Cytophagales</taxon>
        <taxon>Flectobacillaceae</taxon>
        <taxon>Aquirufa</taxon>
    </lineage>
</organism>
<dbReference type="Pfam" id="PF00294">
    <property type="entry name" value="PfkB"/>
    <property type="match status" value="1"/>
</dbReference>
<reference evidence="5" key="1">
    <citation type="submission" date="2018-05" db="EMBL/GenBank/DDBJ databases">
        <title>Pseudarcicella sp. HME7025 Genome sequencing and assembly.</title>
        <authorList>
            <person name="Kim H."/>
            <person name="Kang H."/>
            <person name="Joh K."/>
        </authorList>
    </citation>
    <scope>NUCLEOTIDE SEQUENCE [LARGE SCALE GENOMIC DNA]</scope>
    <source>
        <strain evidence="5">HME7025</strain>
    </source>
</reference>
<dbReference type="EC" id="2.7.7.70" evidence="4"/>
<dbReference type="GO" id="GO:0005829">
    <property type="term" value="C:cytosol"/>
    <property type="evidence" value="ECO:0007669"/>
    <property type="project" value="TreeGrafter"/>
</dbReference>
<feature type="domain" description="Carbohydrate kinase PfkB" evidence="3">
    <location>
        <begin position="17"/>
        <end position="315"/>
    </location>
</feature>
<dbReference type="PANTHER" id="PTHR46969">
    <property type="entry name" value="BIFUNCTIONAL PROTEIN HLDE"/>
    <property type="match status" value="1"/>
</dbReference>
<dbReference type="EMBL" id="CP029346">
    <property type="protein sequence ID" value="AWL08777.1"/>
    <property type="molecule type" value="Genomic_DNA"/>
</dbReference>
<dbReference type="KEGG" id="psez:HME7025_00908"/>
<dbReference type="GO" id="GO:0033786">
    <property type="term" value="F:heptose-1-phosphate adenylyltransferase activity"/>
    <property type="evidence" value="ECO:0007669"/>
    <property type="project" value="TreeGrafter"/>
</dbReference>
<keyword evidence="4" id="KW-0548">Nucleotidyltransferase</keyword>
<evidence type="ECO:0000313" key="5">
    <source>
        <dbReference type="Proteomes" id="UP000245468"/>
    </source>
</evidence>
<keyword evidence="5" id="KW-1185">Reference proteome</keyword>
<dbReference type="PROSITE" id="PS00583">
    <property type="entry name" value="PFKB_KINASES_1"/>
    <property type="match status" value="1"/>
</dbReference>
<dbReference type="Gene3D" id="3.40.1190.20">
    <property type="match status" value="1"/>
</dbReference>
<proteinExistence type="predicted"/>
<dbReference type="RefSeq" id="WP_109322503.1">
    <property type="nucleotide sequence ID" value="NZ_CP029346.1"/>
</dbReference>